<feature type="domain" description="FBD" evidence="1">
    <location>
        <begin position="175"/>
        <end position="249"/>
    </location>
</feature>
<gene>
    <name evidence="2" type="ORF">SSX86_006974</name>
</gene>
<keyword evidence="3" id="KW-1185">Reference proteome</keyword>
<sequence>MLYKLAFCPKDGDTIGPWSPTLTLPVTSDHELESFTKLVDRVLKFSRASQLNLFRLNLNYVDLVPESTISSWFDEAVRRNVRELDIHVNLLELPISILTCKTLTKLRLVRNLYGQSFWECPCEHLKFKGSCKSGVISHFLECSPELKHLCIRKVRDVNFKDPGFPTSIEPRSVPACMLTNLTTIEFKEFEGEKCDIQLMKYILMNAQVLKKVTIIWGTFFKENIENQMKACAELLQVPRASKYCEMRFLGRTVYVDLRLVK</sequence>
<dbReference type="EMBL" id="JBCNJP010000008">
    <property type="protein sequence ID" value="KAK9074376.1"/>
    <property type="molecule type" value="Genomic_DNA"/>
</dbReference>
<dbReference type="AlphaFoldDB" id="A0AAP0DH40"/>
<protein>
    <recommendedName>
        <fullName evidence="1">FBD domain-containing protein</fullName>
    </recommendedName>
</protein>
<comment type="caution">
    <text evidence="2">The sequence shown here is derived from an EMBL/GenBank/DDBJ whole genome shotgun (WGS) entry which is preliminary data.</text>
</comment>
<proteinExistence type="predicted"/>
<dbReference type="SUPFAM" id="SSF52047">
    <property type="entry name" value="RNI-like"/>
    <property type="match status" value="1"/>
</dbReference>
<evidence type="ECO:0000259" key="1">
    <source>
        <dbReference type="SMART" id="SM00579"/>
    </source>
</evidence>
<evidence type="ECO:0000313" key="2">
    <source>
        <dbReference type="EMBL" id="KAK9074376.1"/>
    </source>
</evidence>
<dbReference type="InterPro" id="IPR050232">
    <property type="entry name" value="FBL13/AtMIF1-like"/>
</dbReference>
<name>A0AAP0DH40_9ASTR</name>
<dbReference type="SMART" id="SM00579">
    <property type="entry name" value="FBD"/>
    <property type="match status" value="1"/>
</dbReference>
<dbReference type="PANTHER" id="PTHR31900:SF31">
    <property type="entry name" value="F-BOX_LRR-REPEAT PROTEIN 13-LIKE"/>
    <property type="match status" value="1"/>
</dbReference>
<reference evidence="2 3" key="1">
    <citation type="submission" date="2024-04" db="EMBL/GenBank/DDBJ databases">
        <title>The reference genome of an endangered Asteraceae, Deinandra increscens subsp. villosa, native to the Central Coast of California.</title>
        <authorList>
            <person name="Guilliams M."/>
            <person name="Hasenstab-Lehman K."/>
            <person name="Meyer R."/>
            <person name="Mcevoy S."/>
        </authorList>
    </citation>
    <scope>NUCLEOTIDE SEQUENCE [LARGE SCALE GENOMIC DNA]</scope>
    <source>
        <tissue evidence="2">Leaf</tissue>
    </source>
</reference>
<dbReference type="PANTHER" id="PTHR31900">
    <property type="entry name" value="F-BOX/RNI SUPERFAMILY PROTEIN-RELATED"/>
    <property type="match status" value="1"/>
</dbReference>
<accession>A0AAP0DH40</accession>
<evidence type="ECO:0000313" key="3">
    <source>
        <dbReference type="Proteomes" id="UP001408789"/>
    </source>
</evidence>
<dbReference type="Proteomes" id="UP001408789">
    <property type="component" value="Unassembled WGS sequence"/>
</dbReference>
<dbReference type="InterPro" id="IPR006566">
    <property type="entry name" value="FBD"/>
</dbReference>
<dbReference type="Pfam" id="PF08387">
    <property type="entry name" value="FBD"/>
    <property type="match status" value="1"/>
</dbReference>
<organism evidence="2 3">
    <name type="scientific">Deinandra increscens subsp. villosa</name>
    <dbReference type="NCBI Taxonomy" id="3103831"/>
    <lineage>
        <taxon>Eukaryota</taxon>
        <taxon>Viridiplantae</taxon>
        <taxon>Streptophyta</taxon>
        <taxon>Embryophyta</taxon>
        <taxon>Tracheophyta</taxon>
        <taxon>Spermatophyta</taxon>
        <taxon>Magnoliopsida</taxon>
        <taxon>eudicotyledons</taxon>
        <taxon>Gunneridae</taxon>
        <taxon>Pentapetalae</taxon>
        <taxon>asterids</taxon>
        <taxon>campanulids</taxon>
        <taxon>Asterales</taxon>
        <taxon>Asteraceae</taxon>
        <taxon>Asteroideae</taxon>
        <taxon>Heliantheae alliance</taxon>
        <taxon>Madieae</taxon>
        <taxon>Madiinae</taxon>
        <taxon>Deinandra</taxon>
    </lineage>
</organism>